<evidence type="ECO:0000256" key="3">
    <source>
        <dbReference type="ARBA" id="ARBA00022475"/>
    </source>
</evidence>
<comment type="caution">
    <text evidence="14">The sequence shown here is derived from an EMBL/GenBank/DDBJ whole genome shotgun (WGS) entry which is preliminary data.</text>
</comment>
<gene>
    <name evidence="14" type="ORF">IN07_23205</name>
</gene>
<dbReference type="GO" id="GO:0005886">
    <property type="term" value="C:plasma membrane"/>
    <property type="evidence" value="ECO:0007669"/>
    <property type="project" value="UniProtKB-SubCell"/>
</dbReference>
<evidence type="ECO:0000256" key="10">
    <source>
        <dbReference type="ARBA" id="ARBA00030803"/>
    </source>
</evidence>
<dbReference type="Pfam" id="PF10099">
    <property type="entry name" value="RskA_C"/>
    <property type="match status" value="1"/>
</dbReference>
<dbReference type="InterPro" id="IPR051474">
    <property type="entry name" value="Anti-sigma-K/W_factor"/>
</dbReference>
<dbReference type="InterPro" id="IPR041916">
    <property type="entry name" value="Anti_sigma_zinc_sf"/>
</dbReference>
<name>A0A098Y0T5_9ACTN</name>
<dbReference type="Gene3D" id="1.10.10.1320">
    <property type="entry name" value="Anti-sigma factor, zinc-finger domain"/>
    <property type="match status" value="1"/>
</dbReference>
<protein>
    <recommendedName>
        <fullName evidence="10">Regulator of SigK</fullName>
    </recommendedName>
    <alternativeName>
        <fullName evidence="9">Sigma-K anti-sigma factor RskA</fullName>
    </alternativeName>
</protein>
<keyword evidence="7 12" id="KW-0472">Membrane</keyword>
<reference evidence="14 15" key="1">
    <citation type="submission" date="2014-07" db="EMBL/GenBank/DDBJ databases">
        <title>Biosystematic studies on Modestobacter strains isolated from extreme hyper-arid desert soil and from historic building.</title>
        <authorList>
            <person name="Bukarasam K."/>
            <person name="Bull A."/>
            <person name="Girard G."/>
            <person name="van Wezel G."/>
            <person name="Goodfellow M."/>
        </authorList>
    </citation>
    <scope>NUCLEOTIDE SEQUENCE [LARGE SCALE GENOMIC DNA]</scope>
    <source>
        <strain evidence="14 15">KNN45-2b</strain>
    </source>
</reference>
<feature type="transmembrane region" description="Helical" evidence="12">
    <location>
        <begin position="143"/>
        <end position="162"/>
    </location>
</feature>
<dbReference type="STRING" id="1522368.IN07_23205"/>
<proteinExistence type="predicted"/>
<evidence type="ECO:0000256" key="5">
    <source>
        <dbReference type="ARBA" id="ARBA00022989"/>
    </source>
</evidence>
<evidence type="ECO:0000256" key="9">
    <source>
        <dbReference type="ARBA" id="ARBA00029829"/>
    </source>
</evidence>
<evidence type="ECO:0000256" key="7">
    <source>
        <dbReference type="ARBA" id="ARBA00023136"/>
    </source>
</evidence>
<evidence type="ECO:0000256" key="8">
    <source>
        <dbReference type="ARBA" id="ARBA00023163"/>
    </source>
</evidence>
<evidence type="ECO:0000256" key="1">
    <source>
        <dbReference type="ARBA" id="ARBA00004167"/>
    </source>
</evidence>
<dbReference type="RefSeq" id="WP_036340844.1">
    <property type="nucleotide sequence ID" value="NZ_JPMX01000119.1"/>
</dbReference>
<evidence type="ECO:0000256" key="2">
    <source>
        <dbReference type="ARBA" id="ARBA00004236"/>
    </source>
</evidence>
<sequence length="299" mass="31354">MTAPKGNRDDEHRRWEELAVGWALHALEPEDEDLFAAHLAGCDRCADTVAETAEVMAAMSSDLPPAEPSDALRDRLRAAVEETEQLPQAAPPERRREQSPAAPARPAGRPAPWEAGTGSTSARELHLPLPTHVADPRPAWRRVLPTALVAAAVAAVLALGAWNVALTSARDEAVAAAAEQARMLDALLEPGQATIAPLSQEGGEDVATVVARDGRLQVVADGLPVNDPGDDTYVVWGLPDGSPVAIGTFDVVTSEMDLRTVGSAQTGLDEYPAYGISIEPGRQAPSAPTDIVATGQVTS</sequence>
<keyword evidence="4 12" id="KW-0812">Transmembrane</keyword>
<feature type="domain" description="Anti-sigma K factor RskA C-terminal" evidence="13">
    <location>
        <begin position="148"/>
        <end position="290"/>
    </location>
</feature>
<evidence type="ECO:0000259" key="13">
    <source>
        <dbReference type="Pfam" id="PF10099"/>
    </source>
</evidence>
<comment type="subcellular location">
    <subcellularLocation>
        <location evidence="2">Cell membrane</location>
    </subcellularLocation>
    <subcellularLocation>
        <location evidence="1">Membrane</location>
        <topology evidence="1">Single-pass membrane protein</topology>
    </subcellularLocation>
</comment>
<feature type="compositionally biased region" description="Low complexity" evidence="11">
    <location>
        <begin position="100"/>
        <end position="112"/>
    </location>
</feature>
<dbReference type="AlphaFoldDB" id="A0A098Y0T5"/>
<keyword evidence="15" id="KW-1185">Reference proteome</keyword>
<evidence type="ECO:0000313" key="14">
    <source>
        <dbReference type="EMBL" id="KGH44558.1"/>
    </source>
</evidence>
<feature type="region of interest" description="Disordered" evidence="11">
    <location>
        <begin position="82"/>
        <end position="124"/>
    </location>
</feature>
<keyword evidence="3" id="KW-1003">Cell membrane</keyword>
<dbReference type="InterPro" id="IPR018764">
    <property type="entry name" value="RskA_C"/>
</dbReference>
<keyword evidence="5 12" id="KW-1133">Transmembrane helix</keyword>
<dbReference type="OrthoDB" id="5183209at2"/>
<dbReference type="GO" id="GO:0006417">
    <property type="term" value="P:regulation of translation"/>
    <property type="evidence" value="ECO:0007669"/>
    <property type="project" value="TreeGrafter"/>
</dbReference>
<keyword evidence="6" id="KW-0805">Transcription regulation</keyword>
<dbReference type="GO" id="GO:0016989">
    <property type="term" value="F:sigma factor antagonist activity"/>
    <property type="evidence" value="ECO:0007669"/>
    <property type="project" value="TreeGrafter"/>
</dbReference>
<evidence type="ECO:0000256" key="4">
    <source>
        <dbReference type="ARBA" id="ARBA00022692"/>
    </source>
</evidence>
<evidence type="ECO:0000256" key="11">
    <source>
        <dbReference type="SAM" id="MobiDB-lite"/>
    </source>
</evidence>
<dbReference type="Proteomes" id="UP000029713">
    <property type="component" value="Unassembled WGS sequence"/>
</dbReference>
<evidence type="ECO:0000313" key="15">
    <source>
        <dbReference type="Proteomes" id="UP000029713"/>
    </source>
</evidence>
<evidence type="ECO:0000256" key="12">
    <source>
        <dbReference type="SAM" id="Phobius"/>
    </source>
</evidence>
<keyword evidence="8" id="KW-0804">Transcription</keyword>
<evidence type="ECO:0000256" key="6">
    <source>
        <dbReference type="ARBA" id="ARBA00023015"/>
    </source>
</evidence>
<organism evidence="14 15">
    <name type="scientific">Modestobacter caceresii</name>
    <dbReference type="NCBI Taxonomy" id="1522368"/>
    <lineage>
        <taxon>Bacteria</taxon>
        <taxon>Bacillati</taxon>
        <taxon>Actinomycetota</taxon>
        <taxon>Actinomycetes</taxon>
        <taxon>Geodermatophilales</taxon>
        <taxon>Geodermatophilaceae</taxon>
        <taxon>Modestobacter</taxon>
    </lineage>
</organism>
<dbReference type="PANTHER" id="PTHR37461">
    <property type="entry name" value="ANTI-SIGMA-K FACTOR RSKA"/>
    <property type="match status" value="1"/>
</dbReference>
<accession>A0A098Y0T5</accession>
<dbReference type="EMBL" id="JPMX01000119">
    <property type="protein sequence ID" value="KGH44558.1"/>
    <property type="molecule type" value="Genomic_DNA"/>
</dbReference>
<dbReference type="PANTHER" id="PTHR37461:SF1">
    <property type="entry name" value="ANTI-SIGMA-K FACTOR RSKA"/>
    <property type="match status" value="1"/>
</dbReference>